<feature type="domain" description="FAD dependent oxidoreductase" evidence="2">
    <location>
        <begin position="69"/>
        <end position="262"/>
    </location>
</feature>
<sequence length="574" mass="59793">MAMHHTPPPGATPAHAKSVPTPVATPTTSYWLKNLTPASAAAGARARHAPSPQHPPAPSRAAQLPAAADVVIIGGGIAGVSTAYHLRKSRPELQVVLLEARQLSHGATGRNGGLLWPALNAPWLKTAARYGPAEAQRMMAFELQCLREVTDFITAHKLEEEVRYSPFADGAFYVYDTPAEMEAEMAELELMQQFGIHTDVQPLGAAATAALLRTDTFAGAVRQPGVARVWAARLVGALARLAAAAGPAGGLTIAEGVRVAGVAPLGEGEPLPAMDEVCAWLEEAEEEGQAGGKGAGGASATNNIVPMGRTGGGKPSPAALAVSLCSEALDPSATPLLKVTTDCGASVLARRVLHCTNAYGSALLPELRGALVPVRNHVAATKLPSEGGPDLPLDAAFYARGGFVYWSKREDGRVVVGGFRDVVPGLEWGVWDDGALDPTVSAALHAYLPQHFPAAFRAQQQQQQHSGHDRNGPQQQQPRLATDAEWSGILGFTQDRFPFVGPVPGRRGQFVAAGFSGHGMTRTFTCGRVLADMVAGTAPPDPAFPAAWLPSAARLGPATPLVPGPEMAAGAIYT</sequence>
<feature type="region of interest" description="Disordered" evidence="1">
    <location>
        <begin position="41"/>
        <end position="62"/>
    </location>
</feature>
<feature type="compositionally biased region" description="Low complexity" evidence="1">
    <location>
        <begin position="12"/>
        <end position="25"/>
    </location>
</feature>
<protein>
    <recommendedName>
        <fullName evidence="2">FAD dependent oxidoreductase domain-containing protein</fullName>
    </recommendedName>
</protein>
<dbReference type="Gene3D" id="3.50.50.60">
    <property type="entry name" value="FAD/NAD(P)-binding domain"/>
    <property type="match status" value="2"/>
</dbReference>
<feature type="domain" description="FAD dependent oxidoreductase" evidence="2">
    <location>
        <begin position="339"/>
        <end position="533"/>
    </location>
</feature>
<organism evidence="3 4">
    <name type="scientific">Chlamydomonas incerta</name>
    <dbReference type="NCBI Taxonomy" id="51695"/>
    <lineage>
        <taxon>Eukaryota</taxon>
        <taxon>Viridiplantae</taxon>
        <taxon>Chlorophyta</taxon>
        <taxon>core chlorophytes</taxon>
        <taxon>Chlorophyceae</taxon>
        <taxon>CS clade</taxon>
        <taxon>Chlamydomonadales</taxon>
        <taxon>Chlamydomonadaceae</taxon>
        <taxon>Chlamydomonas</taxon>
    </lineage>
</organism>
<evidence type="ECO:0000259" key="2">
    <source>
        <dbReference type="Pfam" id="PF01266"/>
    </source>
</evidence>
<evidence type="ECO:0000256" key="1">
    <source>
        <dbReference type="SAM" id="MobiDB-lite"/>
    </source>
</evidence>
<dbReference type="EMBL" id="JAEHOC010000048">
    <property type="protein sequence ID" value="KAG2426263.1"/>
    <property type="molecule type" value="Genomic_DNA"/>
</dbReference>
<dbReference type="PANTHER" id="PTHR13847:SF260">
    <property type="entry name" value="FAD DEPENDENT OXIDOREDUCTASE DOMAIN-CONTAINING PROTEIN"/>
    <property type="match status" value="1"/>
</dbReference>
<feature type="region of interest" description="Disordered" evidence="1">
    <location>
        <begin position="457"/>
        <end position="480"/>
    </location>
</feature>
<dbReference type="Proteomes" id="UP000650467">
    <property type="component" value="Unassembled WGS sequence"/>
</dbReference>
<name>A0A835SFH5_CHLIN</name>
<evidence type="ECO:0000313" key="4">
    <source>
        <dbReference type="Proteomes" id="UP000650467"/>
    </source>
</evidence>
<dbReference type="OrthoDB" id="534047at2759"/>
<dbReference type="Pfam" id="PF01266">
    <property type="entry name" value="DAO"/>
    <property type="match status" value="2"/>
</dbReference>
<reference evidence="3" key="1">
    <citation type="journal article" date="2020" name="bioRxiv">
        <title>Comparative genomics of Chlamydomonas.</title>
        <authorList>
            <person name="Craig R.J."/>
            <person name="Hasan A.R."/>
            <person name="Ness R.W."/>
            <person name="Keightley P.D."/>
        </authorList>
    </citation>
    <scope>NUCLEOTIDE SEQUENCE</scope>
    <source>
        <strain evidence="3">SAG 7.73</strain>
    </source>
</reference>
<dbReference type="InterPro" id="IPR036188">
    <property type="entry name" value="FAD/NAD-bd_sf"/>
</dbReference>
<dbReference type="PANTHER" id="PTHR13847">
    <property type="entry name" value="SARCOSINE DEHYDROGENASE-RELATED"/>
    <property type="match status" value="1"/>
</dbReference>
<dbReference type="GO" id="GO:0005737">
    <property type="term" value="C:cytoplasm"/>
    <property type="evidence" value="ECO:0007669"/>
    <property type="project" value="TreeGrafter"/>
</dbReference>
<dbReference type="InterPro" id="IPR006076">
    <property type="entry name" value="FAD-dep_OxRdtase"/>
</dbReference>
<proteinExistence type="predicted"/>
<evidence type="ECO:0000313" key="3">
    <source>
        <dbReference type="EMBL" id="KAG2426263.1"/>
    </source>
</evidence>
<dbReference type="AlphaFoldDB" id="A0A835SFH5"/>
<feature type="compositionally biased region" description="Pro residues" evidence="1">
    <location>
        <begin position="1"/>
        <end position="11"/>
    </location>
</feature>
<feature type="region of interest" description="Disordered" evidence="1">
    <location>
        <begin position="1"/>
        <end position="25"/>
    </location>
</feature>
<dbReference type="SUPFAM" id="SSF51905">
    <property type="entry name" value="FAD/NAD(P)-binding domain"/>
    <property type="match status" value="1"/>
</dbReference>
<feature type="region of interest" description="Disordered" evidence="1">
    <location>
        <begin position="285"/>
        <end position="312"/>
    </location>
</feature>
<keyword evidence="4" id="KW-1185">Reference proteome</keyword>
<accession>A0A835SFH5</accession>
<comment type="caution">
    <text evidence="3">The sequence shown here is derived from an EMBL/GenBank/DDBJ whole genome shotgun (WGS) entry which is preliminary data.</text>
</comment>
<gene>
    <name evidence="3" type="ORF">HXX76_013021</name>
</gene>
<dbReference type="Gene3D" id="3.30.9.10">
    <property type="entry name" value="D-Amino Acid Oxidase, subunit A, domain 2"/>
    <property type="match status" value="2"/>
</dbReference>